<sequence length="169" mass="18724">MPDPPHPSIPRNHDGLPAQSVSLYSSQTASVYHHGRWHNGQFAGSCGSSVVPYEGTSDRTWSEATDSLDERDLDESPEDTETTADMNMRYAQNDVMWEPRHQGHPTDHIAFAVPDNQELIASLDFASADANLFNARDTMALLTTASDADFLDAEFHLESTPFHLNHVNS</sequence>
<dbReference type="AlphaFoldDB" id="A0AAD6G616"/>
<comment type="caution">
    <text evidence="2">The sequence shown here is derived from an EMBL/GenBank/DDBJ whole genome shotgun (WGS) entry which is preliminary data.</text>
</comment>
<evidence type="ECO:0000313" key="3">
    <source>
        <dbReference type="Proteomes" id="UP001213681"/>
    </source>
</evidence>
<protein>
    <submittedName>
        <fullName evidence="2">Uncharacterized protein</fullName>
    </submittedName>
</protein>
<name>A0AAD6G616_9EURO</name>
<organism evidence="2 3">
    <name type="scientific">Penicillium daleae</name>
    <dbReference type="NCBI Taxonomy" id="63821"/>
    <lineage>
        <taxon>Eukaryota</taxon>
        <taxon>Fungi</taxon>
        <taxon>Dikarya</taxon>
        <taxon>Ascomycota</taxon>
        <taxon>Pezizomycotina</taxon>
        <taxon>Eurotiomycetes</taxon>
        <taxon>Eurotiomycetidae</taxon>
        <taxon>Eurotiales</taxon>
        <taxon>Aspergillaceae</taxon>
        <taxon>Penicillium</taxon>
    </lineage>
</organism>
<dbReference type="GeneID" id="81596227"/>
<accession>A0AAD6G616</accession>
<dbReference type="Proteomes" id="UP001213681">
    <property type="component" value="Unassembled WGS sequence"/>
</dbReference>
<dbReference type="EMBL" id="JAPVEA010000002">
    <property type="protein sequence ID" value="KAJ5461049.1"/>
    <property type="molecule type" value="Genomic_DNA"/>
</dbReference>
<feature type="compositionally biased region" description="Acidic residues" evidence="1">
    <location>
        <begin position="66"/>
        <end position="80"/>
    </location>
</feature>
<reference evidence="2" key="2">
    <citation type="journal article" date="2023" name="IMA Fungus">
        <title>Comparative genomic study of the Penicillium genus elucidates a diverse pangenome and 15 lateral gene transfer events.</title>
        <authorList>
            <person name="Petersen C."/>
            <person name="Sorensen T."/>
            <person name="Nielsen M.R."/>
            <person name="Sondergaard T.E."/>
            <person name="Sorensen J.L."/>
            <person name="Fitzpatrick D.A."/>
            <person name="Frisvad J.C."/>
            <person name="Nielsen K.L."/>
        </authorList>
    </citation>
    <scope>NUCLEOTIDE SEQUENCE</scope>
    <source>
        <strain evidence="2">IBT 16125</strain>
    </source>
</reference>
<dbReference type="RefSeq" id="XP_056770091.1">
    <property type="nucleotide sequence ID" value="XM_056905984.1"/>
</dbReference>
<reference evidence="2" key="1">
    <citation type="submission" date="2022-12" db="EMBL/GenBank/DDBJ databases">
        <authorList>
            <person name="Petersen C."/>
        </authorList>
    </citation>
    <scope>NUCLEOTIDE SEQUENCE</scope>
    <source>
        <strain evidence="2">IBT 16125</strain>
    </source>
</reference>
<proteinExistence type="predicted"/>
<keyword evidence="3" id="KW-1185">Reference proteome</keyword>
<feature type="region of interest" description="Disordered" evidence="1">
    <location>
        <begin position="54"/>
        <end position="80"/>
    </location>
</feature>
<evidence type="ECO:0000313" key="2">
    <source>
        <dbReference type="EMBL" id="KAJ5461049.1"/>
    </source>
</evidence>
<evidence type="ECO:0000256" key="1">
    <source>
        <dbReference type="SAM" id="MobiDB-lite"/>
    </source>
</evidence>
<gene>
    <name evidence="2" type="ORF">N7458_002601</name>
</gene>